<proteinExistence type="inferred from homology"/>
<comment type="caution">
    <text evidence="5">The sequence shown here is derived from an EMBL/GenBank/DDBJ whole genome shotgun (WGS) entry which is preliminary data.</text>
</comment>
<dbReference type="InterPro" id="IPR001661">
    <property type="entry name" value="Glyco_hydro_37"/>
</dbReference>
<keyword evidence="6" id="KW-1185">Reference proteome</keyword>
<dbReference type="GO" id="GO:0004555">
    <property type="term" value="F:alpha,alpha-trehalase activity"/>
    <property type="evidence" value="ECO:0007669"/>
    <property type="project" value="UniProtKB-EC"/>
</dbReference>
<dbReference type="EMBL" id="PKMF04000267">
    <property type="protein sequence ID" value="KAK7840196.1"/>
    <property type="molecule type" value="Genomic_DNA"/>
</dbReference>
<evidence type="ECO:0000256" key="1">
    <source>
        <dbReference type="ARBA" id="ARBA00005615"/>
    </source>
</evidence>
<organism evidence="5 6">
    <name type="scientific">Quercus suber</name>
    <name type="common">Cork oak</name>
    <dbReference type="NCBI Taxonomy" id="58331"/>
    <lineage>
        <taxon>Eukaryota</taxon>
        <taxon>Viridiplantae</taxon>
        <taxon>Streptophyta</taxon>
        <taxon>Embryophyta</taxon>
        <taxon>Tracheophyta</taxon>
        <taxon>Spermatophyta</taxon>
        <taxon>Magnoliopsida</taxon>
        <taxon>eudicotyledons</taxon>
        <taxon>Gunneridae</taxon>
        <taxon>Pentapetalae</taxon>
        <taxon>rosids</taxon>
        <taxon>fabids</taxon>
        <taxon>Fagales</taxon>
        <taxon>Fagaceae</taxon>
        <taxon>Quercus</taxon>
    </lineage>
</organism>
<sequence length="87" mass="9679">MIVEGLGRSESKKARSVAEDIAVRWIRTNYVGYKKTGAMHEKYDVEKCGEFGGGGEYVPQTGFGWSNGVVLAFLEEFGWPQDRKIGC</sequence>
<evidence type="ECO:0000313" key="6">
    <source>
        <dbReference type="Proteomes" id="UP000237347"/>
    </source>
</evidence>
<gene>
    <name evidence="5" type="primary">TRE1_1</name>
    <name evidence="5" type="ORF">CFP56_016952</name>
</gene>
<evidence type="ECO:0000256" key="4">
    <source>
        <dbReference type="ARBA" id="ARBA00031637"/>
    </source>
</evidence>
<comment type="similarity">
    <text evidence="1">Belongs to the glycosyl hydrolase 37 family.</text>
</comment>
<dbReference type="Proteomes" id="UP000237347">
    <property type="component" value="Unassembled WGS sequence"/>
</dbReference>
<protein>
    <recommendedName>
        <fullName evidence="2">alpha,alpha-trehalase</fullName>
        <ecNumber evidence="2">3.2.1.28</ecNumber>
    </recommendedName>
    <alternativeName>
        <fullName evidence="3">Alpha,alpha-trehalase</fullName>
    </alternativeName>
    <alternativeName>
        <fullName evidence="4">Alpha,alpha-trehalose glucohydrolase</fullName>
    </alternativeName>
</protein>
<dbReference type="PANTHER" id="PTHR23403:SF1">
    <property type="entry name" value="TREHALASE"/>
    <property type="match status" value="1"/>
</dbReference>
<reference evidence="5 6" key="1">
    <citation type="journal article" date="2018" name="Sci. Data">
        <title>The draft genome sequence of cork oak.</title>
        <authorList>
            <person name="Ramos A.M."/>
            <person name="Usie A."/>
            <person name="Barbosa P."/>
            <person name="Barros P.M."/>
            <person name="Capote T."/>
            <person name="Chaves I."/>
            <person name="Simoes F."/>
            <person name="Abreu I."/>
            <person name="Carrasquinho I."/>
            <person name="Faro C."/>
            <person name="Guimaraes J.B."/>
            <person name="Mendonca D."/>
            <person name="Nobrega F."/>
            <person name="Rodrigues L."/>
            <person name="Saibo N.J.M."/>
            <person name="Varela M.C."/>
            <person name="Egas C."/>
            <person name="Matos J."/>
            <person name="Miguel C.M."/>
            <person name="Oliveira M.M."/>
            <person name="Ricardo C.P."/>
            <person name="Goncalves S."/>
        </authorList>
    </citation>
    <scope>NUCLEOTIDE SEQUENCE [LARGE SCALE GENOMIC DNA]</scope>
    <source>
        <strain evidence="6">cv. HL8</strain>
    </source>
</reference>
<dbReference type="EC" id="3.2.1.28" evidence="2"/>
<dbReference type="GO" id="GO:0005993">
    <property type="term" value="P:trehalose catabolic process"/>
    <property type="evidence" value="ECO:0007669"/>
    <property type="project" value="TreeGrafter"/>
</dbReference>
<evidence type="ECO:0000256" key="2">
    <source>
        <dbReference type="ARBA" id="ARBA00012757"/>
    </source>
</evidence>
<name>A0AAW0KNM8_QUESU</name>
<accession>A0AAW0KNM8</accession>
<evidence type="ECO:0000313" key="5">
    <source>
        <dbReference type="EMBL" id="KAK7840196.1"/>
    </source>
</evidence>
<dbReference type="PANTHER" id="PTHR23403">
    <property type="entry name" value="TREHALASE"/>
    <property type="match status" value="1"/>
</dbReference>
<dbReference type="AlphaFoldDB" id="A0AAW0KNM8"/>
<dbReference type="SUPFAM" id="SSF48208">
    <property type="entry name" value="Six-hairpin glycosidases"/>
    <property type="match status" value="1"/>
</dbReference>
<dbReference type="InterPro" id="IPR012341">
    <property type="entry name" value="6hp_glycosidase-like_sf"/>
</dbReference>
<dbReference type="Gene3D" id="1.50.10.10">
    <property type="match status" value="1"/>
</dbReference>
<dbReference type="InterPro" id="IPR008928">
    <property type="entry name" value="6-hairpin_glycosidase_sf"/>
</dbReference>
<evidence type="ECO:0000256" key="3">
    <source>
        <dbReference type="ARBA" id="ARBA00030473"/>
    </source>
</evidence>
<dbReference type="Pfam" id="PF01204">
    <property type="entry name" value="Trehalase"/>
    <property type="match status" value="1"/>
</dbReference>